<evidence type="ECO:0000313" key="2">
    <source>
        <dbReference type="Proteomes" id="UP001419268"/>
    </source>
</evidence>
<reference evidence="1 2" key="1">
    <citation type="submission" date="2024-01" db="EMBL/GenBank/DDBJ databases">
        <title>Genome assemblies of Stephania.</title>
        <authorList>
            <person name="Yang L."/>
        </authorList>
    </citation>
    <scope>NUCLEOTIDE SEQUENCE [LARGE SCALE GENOMIC DNA]</scope>
    <source>
        <strain evidence="1">JXDWG</strain>
        <tissue evidence="1">Leaf</tissue>
    </source>
</reference>
<organism evidence="1 2">
    <name type="scientific">Stephania cephalantha</name>
    <dbReference type="NCBI Taxonomy" id="152367"/>
    <lineage>
        <taxon>Eukaryota</taxon>
        <taxon>Viridiplantae</taxon>
        <taxon>Streptophyta</taxon>
        <taxon>Embryophyta</taxon>
        <taxon>Tracheophyta</taxon>
        <taxon>Spermatophyta</taxon>
        <taxon>Magnoliopsida</taxon>
        <taxon>Ranunculales</taxon>
        <taxon>Menispermaceae</taxon>
        <taxon>Menispermoideae</taxon>
        <taxon>Cissampelideae</taxon>
        <taxon>Stephania</taxon>
    </lineage>
</organism>
<gene>
    <name evidence="1" type="ORF">Scep_007203</name>
</gene>
<evidence type="ECO:0000313" key="1">
    <source>
        <dbReference type="EMBL" id="KAK9148446.1"/>
    </source>
</evidence>
<comment type="caution">
    <text evidence="1">The sequence shown here is derived from an EMBL/GenBank/DDBJ whole genome shotgun (WGS) entry which is preliminary data.</text>
</comment>
<dbReference type="AlphaFoldDB" id="A0AAP0K9D6"/>
<proteinExistence type="predicted"/>
<name>A0AAP0K9D6_9MAGN</name>
<sequence length="115" mass="13642">MDVVEPYHPERILRQLGHMQSILDPPYRPLKAVRGPFALKYSFKYGFQQDNWERWHNHLLPHEVQGEKVQFGFLATPDYLPWFLKVSHPMIENSSLENENLVSNTINDNELLEVR</sequence>
<keyword evidence="2" id="KW-1185">Reference proteome</keyword>
<protein>
    <submittedName>
        <fullName evidence="1">Uncharacterized protein</fullName>
    </submittedName>
</protein>
<dbReference type="Proteomes" id="UP001419268">
    <property type="component" value="Unassembled WGS sequence"/>
</dbReference>
<dbReference type="EMBL" id="JBBNAG010000003">
    <property type="protein sequence ID" value="KAK9148446.1"/>
    <property type="molecule type" value="Genomic_DNA"/>
</dbReference>
<accession>A0AAP0K9D6</accession>